<dbReference type="Gene3D" id="2.40.50.1020">
    <property type="entry name" value="LytTr DNA-binding domain"/>
    <property type="match status" value="1"/>
</dbReference>
<dbReference type="SMART" id="SM00448">
    <property type="entry name" value="REC"/>
    <property type="match status" value="1"/>
</dbReference>
<evidence type="ECO:0000256" key="4">
    <source>
        <dbReference type="ARBA" id="ARBA00037164"/>
    </source>
</evidence>
<keyword evidence="2" id="KW-0902">Two-component regulatory system</keyword>
<dbReference type="InterPro" id="IPR046947">
    <property type="entry name" value="LytR-like"/>
</dbReference>
<proteinExistence type="predicted"/>
<dbReference type="InterPro" id="IPR007492">
    <property type="entry name" value="LytTR_DNA-bd_dom"/>
</dbReference>
<dbReference type="AlphaFoldDB" id="A0A081Q6T5"/>
<keyword evidence="3" id="KW-0010">Activator</keyword>
<accession>A0A081Q6T5</accession>
<evidence type="ECO:0000256" key="2">
    <source>
        <dbReference type="ARBA" id="ARBA00023012"/>
    </source>
</evidence>
<evidence type="ECO:0000256" key="1">
    <source>
        <dbReference type="ARBA" id="ARBA00022490"/>
    </source>
</evidence>
<organism evidence="8 9">
    <name type="scientific">Streptococcus mitis</name>
    <dbReference type="NCBI Taxonomy" id="28037"/>
    <lineage>
        <taxon>Bacteria</taxon>
        <taxon>Bacillati</taxon>
        <taxon>Bacillota</taxon>
        <taxon>Bacilli</taxon>
        <taxon>Lactobacillales</taxon>
        <taxon>Streptococcaceae</taxon>
        <taxon>Streptococcus</taxon>
        <taxon>Streptococcus mitis group</taxon>
    </lineage>
</organism>
<dbReference type="Proteomes" id="UP000028090">
    <property type="component" value="Unassembled WGS sequence"/>
</dbReference>
<dbReference type="PANTHER" id="PTHR37299">
    <property type="entry name" value="TRANSCRIPTIONAL REGULATOR-RELATED"/>
    <property type="match status" value="1"/>
</dbReference>
<dbReference type="Pfam" id="PF04397">
    <property type="entry name" value="LytTR"/>
    <property type="match status" value="1"/>
</dbReference>
<dbReference type="GO" id="GO:0000156">
    <property type="term" value="F:phosphorelay response regulator activity"/>
    <property type="evidence" value="ECO:0007669"/>
    <property type="project" value="InterPro"/>
</dbReference>
<reference evidence="8 9" key="1">
    <citation type="submission" date="2014-05" db="EMBL/GenBank/DDBJ databases">
        <authorList>
            <person name="Daugherty S.C."/>
            <person name="Tallon L.J."/>
            <person name="Sadzewicz L."/>
            <person name="Kilian M."/>
            <person name="Tettelin H."/>
        </authorList>
    </citation>
    <scope>NUCLEOTIDE SEQUENCE [LARGE SCALE GENOMIC DNA]</scope>
    <source>
        <strain evidence="8 9">SK629</strain>
    </source>
</reference>
<evidence type="ECO:0000256" key="3">
    <source>
        <dbReference type="ARBA" id="ARBA00023159"/>
    </source>
</evidence>
<dbReference type="SUPFAM" id="SSF52172">
    <property type="entry name" value="CheY-like"/>
    <property type="match status" value="1"/>
</dbReference>
<dbReference type="CDD" id="cd17533">
    <property type="entry name" value="REC_LytTR_AgrA-like"/>
    <property type="match status" value="1"/>
</dbReference>
<feature type="domain" description="HTH LytTR-type" evidence="7">
    <location>
        <begin position="146"/>
        <end position="243"/>
    </location>
</feature>
<feature type="domain" description="Response regulatory" evidence="6">
    <location>
        <begin position="2"/>
        <end position="125"/>
    </location>
</feature>
<evidence type="ECO:0000313" key="9">
    <source>
        <dbReference type="Proteomes" id="UP000028090"/>
    </source>
</evidence>
<evidence type="ECO:0000313" key="8">
    <source>
        <dbReference type="EMBL" id="KEQ38658.1"/>
    </source>
</evidence>
<dbReference type="OrthoDB" id="9809318at2"/>
<keyword evidence="8" id="KW-0238">DNA-binding</keyword>
<dbReference type="PROSITE" id="PS50930">
    <property type="entry name" value="HTH_LYTTR"/>
    <property type="match status" value="1"/>
</dbReference>
<dbReference type="Pfam" id="PF00072">
    <property type="entry name" value="Response_reg"/>
    <property type="match status" value="1"/>
</dbReference>
<dbReference type="PROSITE" id="PS50110">
    <property type="entry name" value="RESPONSE_REGULATORY"/>
    <property type="match status" value="1"/>
</dbReference>
<dbReference type="GO" id="GO:0003677">
    <property type="term" value="F:DNA binding"/>
    <property type="evidence" value="ECO:0007669"/>
    <property type="project" value="UniProtKB-KW"/>
</dbReference>
<evidence type="ECO:0000259" key="6">
    <source>
        <dbReference type="PROSITE" id="PS50110"/>
    </source>
</evidence>
<dbReference type="InterPro" id="IPR011006">
    <property type="entry name" value="CheY-like_superfamily"/>
</dbReference>
<evidence type="ECO:0000256" key="5">
    <source>
        <dbReference type="PROSITE-ProRule" id="PRU00169"/>
    </source>
</evidence>
<keyword evidence="5" id="KW-0597">Phosphoprotein</keyword>
<keyword evidence="1" id="KW-0963">Cytoplasm</keyword>
<evidence type="ECO:0000259" key="7">
    <source>
        <dbReference type="PROSITE" id="PS50930"/>
    </source>
</evidence>
<gene>
    <name evidence="8" type="ORF">SK629_0063</name>
</gene>
<comment type="caution">
    <text evidence="8">The sequence shown here is derived from an EMBL/GenBank/DDBJ whole genome shotgun (WGS) entry which is preliminary data.</text>
</comment>
<dbReference type="SMART" id="SM00850">
    <property type="entry name" value="LytTR"/>
    <property type="match status" value="1"/>
</dbReference>
<name>A0A081Q6T5_STRMT</name>
<protein>
    <submittedName>
        <fullName evidence="8">LytTr DNA-binding domain protein</fullName>
    </submittedName>
</protein>
<dbReference type="EMBL" id="JPFU01000002">
    <property type="protein sequence ID" value="KEQ38658.1"/>
    <property type="molecule type" value="Genomic_DNA"/>
</dbReference>
<sequence>MRILVLEDDKVQQGRIEQTLLDIGRSRNLRLEIDIAKNYGDVEKYSQYFDHYQLYLLDLEIDGERERGFQVAQQVREQDPFTSIVFVSTHSEALPLAFRYHLSALDFISKDQSEEDYRHQLERCLDYVLAVDKRENMCLFTYSFEGRRGFTLPYHEILAFETSVESHRIKVYYANHSIKTIYGSLKDIAAKAEKDYFVYANRNTLVSLQAIEEMTATEVTLLEGLHFPVSRTARRTLKKHLNV</sequence>
<feature type="modified residue" description="4-aspartylphosphate" evidence="5">
    <location>
        <position position="58"/>
    </location>
</feature>
<comment type="function">
    <text evidence="4">Required for high-level post-exponential phase expression of a series of secreted proteins.</text>
</comment>
<dbReference type="PATRIC" id="fig|28037.95.peg.55"/>
<dbReference type="InterPro" id="IPR001789">
    <property type="entry name" value="Sig_transdc_resp-reg_receiver"/>
</dbReference>
<dbReference type="RefSeq" id="WP_042900079.1">
    <property type="nucleotide sequence ID" value="NZ_JPFU01000002.1"/>
</dbReference>
<dbReference type="PANTHER" id="PTHR37299:SF3">
    <property type="entry name" value="STAGE 0 SPORULATION PROTEIN A HOMOLOG"/>
    <property type="match status" value="1"/>
</dbReference>
<dbReference type="Gene3D" id="3.40.50.2300">
    <property type="match status" value="1"/>
</dbReference>